<dbReference type="PANTHER" id="PTHR40265:SF1">
    <property type="entry name" value="GLYOXALASE-LIKE DOMAIN-CONTAINING PROTEIN"/>
    <property type="match status" value="1"/>
</dbReference>
<dbReference type="Gene3D" id="3.10.180.10">
    <property type="entry name" value="2,3-Dihydroxybiphenyl 1,2-Dioxygenase, domain 1"/>
    <property type="match status" value="1"/>
</dbReference>
<accession>A0ABS8KYV5</accession>
<evidence type="ECO:0000313" key="3">
    <source>
        <dbReference type="Proteomes" id="UP001198862"/>
    </source>
</evidence>
<organism evidence="2 3">
    <name type="scientific">Reyranella aquatilis</name>
    <dbReference type="NCBI Taxonomy" id="2035356"/>
    <lineage>
        <taxon>Bacteria</taxon>
        <taxon>Pseudomonadati</taxon>
        <taxon>Pseudomonadota</taxon>
        <taxon>Alphaproteobacteria</taxon>
        <taxon>Hyphomicrobiales</taxon>
        <taxon>Reyranellaceae</taxon>
        <taxon>Reyranella</taxon>
    </lineage>
</organism>
<dbReference type="Proteomes" id="UP001198862">
    <property type="component" value="Unassembled WGS sequence"/>
</dbReference>
<proteinExistence type="predicted"/>
<protein>
    <submittedName>
        <fullName evidence="2">VOC family protein</fullName>
    </submittedName>
</protein>
<dbReference type="Pfam" id="PF13468">
    <property type="entry name" value="Glyoxalase_3"/>
    <property type="match status" value="1"/>
</dbReference>
<name>A0ABS8KYV5_9HYPH</name>
<comment type="caution">
    <text evidence="2">The sequence shown here is derived from an EMBL/GenBank/DDBJ whole genome shotgun (WGS) entry which is preliminary data.</text>
</comment>
<gene>
    <name evidence="2" type="ORF">LJ725_19765</name>
</gene>
<dbReference type="SUPFAM" id="SSF54593">
    <property type="entry name" value="Glyoxalase/Bleomycin resistance protein/Dihydroxybiphenyl dioxygenase"/>
    <property type="match status" value="1"/>
</dbReference>
<sequence>MKRAVTGLDHVVVMVDGIDAAEAAYRKLGFQVQPRGFHKKLGTANHLMIFDTDYFEILGIVEDTEFNAERREWLKDGGGLANVALATEGADVAFEAFKAAGLNPDAPLFFDRAVEVAGKTELAKFRTVRIPKTNMPVVGFFVCEHLTPEFVYRPEWAAHPNGARGILGVTVIAEQPTKWIPELEKYFGSDAAKREGDGLVVDTGTQPIRYMTPKDYAVRYPGITPVRPGDHPALLTIRVENLAACEDLLKKNGVTFVKPDSGRLVVPPAEAAHLTLEFSER</sequence>
<dbReference type="EMBL" id="JAJISD010000009">
    <property type="protein sequence ID" value="MCC8431218.1"/>
    <property type="molecule type" value="Genomic_DNA"/>
</dbReference>
<reference evidence="2 3" key="1">
    <citation type="submission" date="2021-11" db="EMBL/GenBank/DDBJ databases">
        <authorList>
            <person name="Lee D.-H."/>
            <person name="Kim S.-B."/>
        </authorList>
    </citation>
    <scope>NUCLEOTIDE SEQUENCE [LARGE SCALE GENOMIC DNA]</scope>
    <source>
        <strain evidence="2 3">KCTC 52223</strain>
    </source>
</reference>
<dbReference type="RefSeq" id="WP_230552436.1">
    <property type="nucleotide sequence ID" value="NZ_JAJISD010000009.1"/>
</dbReference>
<feature type="domain" description="VOC" evidence="1">
    <location>
        <begin position="165"/>
        <end position="281"/>
    </location>
</feature>
<dbReference type="PANTHER" id="PTHR40265">
    <property type="entry name" value="BLL2707 PROTEIN"/>
    <property type="match status" value="1"/>
</dbReference>
<keyword evidence="3" id="KW-1185">Reference proteome</keyword>
<dbReference type="InterPro" id="IPR025870">
    <property type="entry name" value="Glyoxalase-like_dom"/>
</dbReference>
<evidence type="ECO:0000313" key="2">
    <source>
        <dbReference type="EMBL" id="MCC8431218.1"/>
    </source>
</evidence>
<dbReference type="InterPro" id="IPR037523">
    <property type="entry name" value="VOC_core"/>
</dbReference>
<evidence type="ECO:0000259" key="1">
    <source>
        <dbReference type="PROSITE" id="PS51819"/>
    </source>
</evidence>
<dbReference type="InterPro" id="IPR029068">
    <property type="entry name" value="Glyas_Bleomycin-R_OHBP_Dase"/>
</dbReference>
<dbReference type="PROSITE" id="PS51819">
    <property type="entry name" value="VOC"/>
    <property type="match status" value="1"/>
</dbReference>